<dbReference type="Pfam" id="PF01569">
    <property type="entry name" value="PAP2"/>
    <property type="match status" value="1"/>
</dbReference>
<evidence type="ECO:0000256" key="4">
    <source>
        <dbReference type="ARBA" id="ARBA00022801"/>
    </source>
</evidence>
<keyword evidence="4" id="KW-0378">Hydrolase</keyword>
<sequence length="288" mass="31522">MSIGRRALVLELLRKLPARSVGNLQKTIAIARSRFARRPANYSRMPWLTLVVAYLLLTAASMVFLDGIAVSWRDRWPNGLVAVANGFTSFGLGGWYLIPPLVLFVPANLLDWQALSRRWRMVAYNWTCFAFFVLSAAGLSGLTVTVLKHVFGRSRPVLDMGLFSFRPFEFDPYFASFPSGHATNMGMLAAVVILLSPAWGKYVVLPITVWVAATRIAVGAHYPSDTIAGFGLGMACTVVTALVFARLGFIFRQTAAGLPIRKKTFRLSAAWRKPAGSTPTPVLAAANP</sequence>
<reference evidence="10" key="1">
    <citation type="submission" date="2017-08" db="EMBL/GenBank/DDBJ databases">
        <title>Mesorhizobium wenxinae sp. nov., a novel rhizobial species isolated from root nodules of chickpea (Cicer arietinum L.).</title>
        <authorList>
            <person name="Zhang J."/>
        </authorList>
    </citation>
    <scope>NUCLEOTIDE SEQUENCE [LARGE SCALE GENOMIC DNA]</scope>
    <source>
        <strain evidence="10">USDA 3392</strain>
    </source>
</reference>
<dbReference type="InterPro" id="IPR036938">
    <property type="entry name" value="PAP2/HPO_sf"/>
</dbReference>
<proteinExistence type="predicted"/>
<evidence type="ECO:0000256" key="7">
    <source>
        <dbReference type="SAM" id="Phobius"/>
    </source>
</evidence>
<keyword evidence="2" id="KW-1003">Cell membrane</keyword>
<evidence type="ECO:0000259" key="8">
    <source>
        <dbReference type="SMART" id="SM00014"/>
    </source>
</evidence>
<dbReference type="AlphaFoldDB" id="A0AB36QZD7"/>
<evidence type="ECO:0000256" key="3">
    <source>
        <dbReference type="ARBA" id="ARBA00022692"/>
    </source>
</evidence>
<dbReference type="GO" id="GO:0005886">
    <property type="term" value="C:plasma membrane"/>
    <property type="evidence" value="ECO:0007669"/>
    <property type="project" value="UniProtKB-SubCell"/>
</dbReference>
<dbReference type="SMART" id="SM00014">
    <property type="entry name" value="acidPPc"/>
    <property type="match status" value="1"/>
</dbReference>
<feature type="transmembrane region" description="Helical" evidence="7">
    <location>
        <begin position="173"/>
        <end position="195"/>
    </location>
</feature>
<accession>A0AB36QZD7</accession>
<feature type="transmembrane region" description="Helical" evidence="7">
    <location>
        <begin position="202"/>
        <end position="222"/>
    </location>
</feature>
<organism evidence="9 10">
    <name type="scientific">Mesorhizobium mediterraneum</name>
    <dbReference type="NCBI Taxonomy" id="43617"/>
    <lineage>
        <taxon>Bacteria</taxon>
        <taxon>Pseudomonadati</taxon>
        <taxon>Pseudomonadota</taxon>
        <taxon>Alphaproteobacteria</taxon>
        <taxon>Hyphomicrobiales</taxon>
        <taxon>Phyllobacteriaceae</taxon>
        <taxon>Mesorhizobium</taxon>
    </lineage>
</organism>
<gene>
    <name evidence="9" type="ORF">CIT25_34845</name>
</gene>
<evidence type="ECO:0000313" key="10">
    <source>
        <dbReference type="Proteomes" id="UP000216215"/>
    </source>
</evidence>
<dbReference type="EMBL" id="NPKI01000051">
    <property type="protein sequence ID" value="PAP97774.1"/>
    <property type="molecule type" value="Genomic_DNA"/>
</dbReference>
<dbReference type="Proteomes" id="UP000216215">
    <property type="component" value="Unassembled WGS sequence"/>
</dbReference>
<name>A0AB36QZD7_9HYPH</name>
<evidence type="ECO:0000256" key="5">
    <source>
        <dbReference type="ARBA" id="ARBA00022989"/>
    </source>
</evidence>
<dbReference type="Gene3D" id="1.20.144.10">
    <property type="entry name" value="Phosphatidic acid phosphatase type 2/haloperoxidase"/>
    <property type="match status" value="1"/>
</dbReference>
<keyword evidence="10" id="KW-1185">Reference proteome</keyword>
<feature type="domain" description="Phosphatidic acid phosphatase type 2/haloperoxidase" evidence="8">
    <location>
        <begin position="130"/>
        <end position="241"/>
    </location>
</feature>
<dbReference type="GO" id="GO:0016787">
    <property type="term" value="F:hydrolase activity"/>
    <property type="evidence" value="ECO:0007669"/>
    <property type="project" value="UniProtKB-KW"/>
</dbReference>
<feature type="transmembrane region" description="Helical" evidence="7">
    <location>
        <begin position="47"/>
        <end position="72"/>
    </location>
</feature>
<protein>
    <recommendedName>
        <fullName evidence="8">Phosphatidic acid phosphatase type 2/haloperoxidase domain-containing protein</fullName>
    </recommendedName>
</protein>
<evidence type="ECO:0000256" key="6">
    <source>
        <dbReference type="ARBA" id="ARBA00023136"/>
    </source>
</evidence>
<evidence type="ECO:0000256" key="1">
    <source>
        <dbReference type="ARBA" id="ARBA00004651"/>
    </source>
</evidence>
<comment type="caution">
    <text evidence="9">The sequence shown here is derived from an EMBL/GenBank/DDBJ whole genome shotgun (WGS) entry which is preliminary data.</text>
</comment>
<feature type="transmembrane region" description="Helical" evidence="7">
    <location>
        <begin position="92"/>
        <end position="110"/>
    </location>
</feature>
<dbReference type="PANTHER" id="PTHR14969:SF62">
    <property type="entry name" value="DECAPRENYLPHOSPHORYL-5-PHOSPHORIBOSE PHOSPHATASE RV3807C-RELATED"/>
    <property type="match status" value="1"/>
</dbReference>
<keyword evidence="5 7" id="KW-1133">Transmembrane helix</keyword>
<keyword evidence="3 7" id="KW-0812">Transmembrane</keyword>
<feature type="transmembrane region" description="Helical" evidence="7">
    <location>
        <begin position="122"/>
        <end position="147"/>
    </location>
</feature>
<dbReference type="SUPFAM" id="SSF48317">
    <property type="entry name" value="Acid phosphatase/Vanadium-dependent haloperoxidase"/>
    <property type="match status" value="1"/>
</dbReference>
<keyword evidence="6 7" id="KW-0472">Membrane</keyword>
<dbReference type="PANTHER" id="PTHR14969">
    <property type="entry name" value="SPHINGOSINE-1-PHOSPHATE PHOSPHOHYDROLASE"/>
    <property type="match status" value="1"/>
</dbReference>
<dbReference type="InterPro" id="IPR000326">
    <property type="entry name" value="PAP2/HPO"/>
</dbReference>
<comment type="subcellular location">
    <subcellularLocation>
        <location evidence="1">Cell membrane</location>
        <topology evidence="1">Multi-pass membrane protein</topology>
    </subcellularLocation>
</comment>
<evidence type="ECO:0000313" key="9">
    <source>
        <dbReference type="EMBL" id="PAP97774.1"/>
    </source>
</evidence>
<feature type="transmembrane region" description="Helical" evidence="7">
    <location>
        <begin position="228"/>
        <end position="251"/>
    </location>
</feature>
<evidence type="ECO:0000256" key="2">
    <source>
        <dbReference type="ARBA" id="ARBA00022475"/>
    </source>
</evidence>